<protein>
    <submittedName>
        <fullName evidence="2">Uncharacterized protein</fullName>
    </submittedName>
</protein>
<feature type="non-terminal residue" evidence="2">
    <location>
        <position position="1"/>
    </location>
</feature>
<accession>A0A382I6D7</accession>
<dbReference type="EMBL" id="UINC01065102">
    <property type="protein sequence ID" value="SVB94403.1"/>
    <property type="molecule type" value="Genomic_DNA"/>
</dbReference>
<name>A0A382I6D7_9ZZZZ</name>
<feature type="non-terminal residue" evidence="2">
    <location>
        <position position="53"/>
    </location>
</feature>
<reference evidence="2" key="1">
    <citation type="submission" date="2018-05" db="EMBL/GenBank/DDBJ databases">
        <authorList>
            <person name="Lanie J.A."/>
            <person name="Ng W.-L."/>
            <person name="Kazmierczak K.M."/>
            <person name="Andrzejewski T.M."/>
            <person name="Davidsen T.M."/>
            <person name="Wayne K.J."/>
            <person name="Tettelin H."/>
            <person name="Glass J.I."/>
            <person name="Rusch D."/>
            <person name="Podicherti R."/>
            <person name="Tsui H.-C.T."/>
            <person name="Winkler M.E."/>
        </authorList>
    </citation>
    <scope>NUCLEOTIDE SEQUENCE</scope>
</reference>
<feature type="region of interest" description="Disordered" evidence="1">
    <location>
        <begin position="1"/>
        <end position="35"/>
    </location>
</feature>
<sequence>ARRPGRLHLQPAGGFPGPLRRGPDRPARDGRRRPALWSQCRARRASLLRPGFL</sequence>
<proteinExistence type="predicted"/>
<organism evidence="2">
    <name type="scientific">marine metagenome</name>
    <dbReference type="NCBI Taxonomy" id="408172"/>
    <lineage>
        <taxon>unclassified sequences</taxon>
        <taxon>metagenomes</taxon>
        <taxon>ecological metagenomes</taxon>
    </lineage>
</organism>
<dbReference type="AlphaFoldDB" id="A0A382I6D7"/>
<evidence type="ECO:0000313" key="2">
    <source>
        <dbReference type="EMBL" id="SVB94403.1"/>
    </source>
</evidence>
<evidence type="ECO:0000256" key="1">
    <source>
        <dbReference type="SAM" id="MobiDB-lite"/>
    </source>
</evidence>
<feature type="compositionally biased region" description="Low complexity" evidence="1">
    <location>
        <begin position="11"/>
        <end position="20"/>
    </location>
</feature>
<gene>
    <name evidence="2" type="ORF">METZ01_LOCUS247257</name>
</gene>